<dbReference type="EMBL" id="JBHSIV010000004">
    <property type="protein sequence ID" value="MFC5061708.1"/>
    <property type="molecule type" value="Genomic_DNA"/>
</dbReference>
<evidence type="ECO:0000259" key="4">
    <source>
        <dbReference type="Pfam" id="PF14344"/>
    </source>
</evidence>
<feature type="compositionally biased region" description="Pro residues" evidence="2">
    <location>
        <begin position="294"/>
        <end position="305"/>
    </location>
</feature>
<dbReference type="Pfam" id="PF04203">
    <property type="entry name" value="Sortase"/>
    <property type="match status" value="1"/>
</dbReference>
<feature type="domain" description="DUF4397" evidence="4">
    <location>
        <begin position="44"/>
        <end position="167"/>
    </location>
</feature>
<accession>A0ABV9YI43</accession>
<reference evidence="6" key="1">
    <citation type="journal article" date="2019" name="Int. J. Syst. Evol. Microbiol.">
        <title>The Global Catalogue of Microorganisms (GCM) 10K type strain sequencing project: providing services to taxonomists for standard genome sequencing and annotation.</title>
        <authorList>
            <consortium name="The Broad Institute Genomics Platform"/>
            <consortium name="The Broad Institute Genome Sequencing Center for Infectious Disease"/>
            <person name="Wu L."/>
            <person name="Ma J."/>
        </authorList>
    </citation>
    <scope>NUCLEOTIDE SEQUENCE [LARGE SCALE GENOMIC DNA]</scope>
    <source>
        <strain evidence="6">CGMCC 4.7093</strain>
    </source>
</reference>
<name>A0ABV9YI43_9PSEU</name>
<feature type="transmembrane region" description="Helical" evidence="3">
    <location>
        <begin position="12"/>
        <end position="33"/>
    </location>
</feature>
<keyword evidence="1" id="KW-0378">Hydrolase</keyword>
<dbReference type="CDD" id="cd05829">
    <property type="entry name" value="Sortase_F"/>
    <property type="match status" value="1"/>
</dbReference>
<sequence>MAHGGSRRRVWWVAGSAAAVVVLAIGAVAVIGVREATADPGTGMLRLAHLSPATPAVDMYAQGPDLPLTKVAGEVSYRTVSPYLTEPAGTYRVQGRPAGAPQSSPPLFDVAVDVPAGSAQTATFVDIGPNGATQAQVLDDETAPAAAGSGALRIVQAAAEVGPVDVTGSSPGSPDVPIARTLFYGSATPYATVPAQPWTLQVRSRSGKSAELEVPVTSTSVATLVVTRGADGGLATQLVPDAASAASVPTPAPGAPPVVPSQAPRTAESSVPPVAPGTPAPPQPSSAETAPEASTPPAPVAPSPPTGGIGAGLGGLSRSGLLHGGLAAGGIWDTIAGWFGADDADGVDSVPAAVKMPLSLATAPPPGGPHPTSLDIPSIGLDSSDPVDLRVDYRGALQVPTDFSKVGWFTSSAVPGDPGPAVMVGHVDTRRGPAVFGALDDLRPGAEITVDRSDGGTARFRVDSIETFPKDGLPTERVYGPSTASTLRLLTCGGPFDDASLNYRDNIVVFASKVG</sequence>
<dbReference type="InterPro" id="IPR025510">
    <property type="entry name" value="DUF4397"/>
</dbReference>
<evidence type="ECO:0000313" key="5">
    <source>
        <dbReference type="EMBL" id="MFC5061708.1"/>
    </source>
</evidence>
<dbReference type="Proteomes" id="UP001595947">
    <property type="component" value="Unassembled WGS sequence"/>
</dbReference>
<keyword evidence="6" id="KW-1185">Reference proteome</keyword>
<gene>
    <name evidence="5" type="ORF">ACFPBZ_05795</name>
</gene>
<keyword evidence="3" id="KW-0812">Transmembrane</keyword>
<keyword evidence="3" id="KW-1133">Transmembrane helix</keyword>
<dbReference type="InterPro" id="IPR023365">
    <property type="entry name" value="Sortase_dom-sf"/>
</dbReference>
<feature type="compositionally biased region" description="Low complexity" evidence="2">
    <location>
        <begin position="260"/>
        <end position="272"/>
    </location>
</feature>
<dbReference type="InterPro" id="IPR042001">
    <property type="entry name" value="Sortase_F"/>
</dbReference>
<dbReference type="NCBIfam" id="NF033748">
    <property type="entry name" value="class_F_sortase"/>
    <property type="match status" value="1"/>
</dbReference>
<evidence type="ECO:0000256" key="3">
    <source>
        <dbReference type="SAM" id="Phobius"/>
    </source>
</evidence>
<dbReference type="InterPro" id="IPR005754">
    <property type="entry name" value="Sortase"/>
</dbReference>
<feature type="compositionally biased region" description="Pro residues" evidence="2">
    <location>
        <begin position="250"/>
        <end position="259"/>
    </location>
</feature>
<organism evidence="5 6">
    <name type="scientific">Actinomycetospora atypica</name>
    <dbReference type="NCBI Taxonomy" id="1290095"/>
    <lineage>
        <taxon>Bacteria</taxon>
        <taxon>Bacillati</taxon>
        <taxon>Actinomycetota</taxon>
        <taxon>Actinomycetes</taxon>
        <taxon>Pseudonocardiales</taxon>
        <taxon>Pseudonocardiaceae</taxon>
        <taxon>Actinomycetospora</taxon>
    </lineage>
</organism>
<feature type="region of interest" description="Disordered" evidence="2">
    <location>
        <begin position="245"/>
        <end position="312"/>
    </location>
</feature>
<evidence type="ECO:0000313" key="6">
    <source>
        <dbReference type="Proteomes" id="UP001595947"/>
    </source>
</evidence>
<dbReference type="RefSeq" id="WP_378035058.1">
    <property type="nucleotide sequence ID" value="NZ_JBHSIV010000004.1"/>
</dbReference>
<feature type="compositionally biased region" description="Pro residues" evidence="2">
    <location>
        <begin position="273"/>
        <end position="284"/>
    </location>
</feature>
<comment type="caution">
    <text evidence="5">The sequence shown here is derived from an EMBL/GenBank/DDBJ whole genome shotgun (WGS) entry which is preliminary data.</text>
</comment>
<protein>
    <submittedName>
        <fullName evidence="5">Class F sortase</fullName>
    </submittedName>
</protein>
<evidence type="ECO:0000256" key="1">
    <source>
        <dbReference type="ARBA" id="ARBA00022801"/>
    </source>
</evidence>
<proteinExistence type="predicted"/>
<keyword evidence="3" id="KW-0472">Membrane</keyword>
<dbReference type="Gene3D" id="2.40.260.10">
    <property type="entry name" value="Sortase"/>
    <property type="match status" value="1"/>
</dbReference>
<dbReference type="SUPFAM" id="SSF63817">
    <property type="entry name" value="Sortase"/>
    <property type="match status" value="1"/>
</dbReference>
<evidence type="ECO:0000256" key="2">
    <source>
        <dbReference type="SAM" id="MobiDB-lite"/>
    </source>
</evidence>
<dbReference type="Pfam" id="PF14344">
    <property type="entry name" value="DUF4397"/>
    <property type="match status" value="1"/>
</dbReference>